<gene>
    <name evidence="3" type="ORF">IAD17_00205</name>
</gene>
<dbReference type="CDD" id="cd05009">
    <property type="entry name" value="SIS_GlmS_GlmD_2"/>
    <property type="match status" value="1"/>
</dbReference>
<dbReference type="SUPFAM" id="SSF53697">
    <property type="entry name" value="SIS domain"/>
    <property type="match status" value="1"/>
</dbReference>
<evidence type="ECO:0000259" key="2">
    <source>
        <dbReference type="PROSITE" id="PS51464"/>
    </source>
</evidence>
<dbReference type="PANTHER" id="PTHR10937">
    <property type="entry name" value="GLUCOSAMINE--FRUCTOSE-6-PHOSPHATE AMINOTRANSFERASE, ISOMERIZING"/>
    <property type="match status" value="1"/>
</dbReference>
<dbReference type="GO" id="GO:0097367">
    <property type="term" value="F:carbohydrate derivative binding"/>
    <property type="evidence" value="ECO:0007669"/>
    <property type="project" value="InterPro"/>
</dbReference>
<sequence length="369" mass="41103">MKPNDPRPMFEEICQQAEIIRELISNRKAITQDFVSLMKQKDIRKIYLTGAGSPLYAAEVMRIAAIKLLNIDATAYPPSLFNSHIGFDTRHLSPDQMLLICPAESGHSKGQVDAARAAHQLNIPVVCTTLNPTGVLARECDVVLAKPGGHEKAYVTTKGQTIALLLVLMCLIDAALALNQITEKEYSKYLSALNALPDNIEQTINNALSWFYQHEEMVMSADTYRFIGYGANFGTVNECALKIAESVRKPSFCYELEETLHGPMISMSEKDLLFLLATEPGYERDRTIKLAQILSKITSNVVVIQSSNKKTFNNNDLLIQTGDIEFIDAIEYMIPAQVIAFKVSDNLGIDTTIDPYDDLHKAMETKYSD</sequence>
<protein>
    <submittedName>
        <fullName evidence="3">SIS domain-containing protein</fullName>
    </submittedName>
</protein>
<keyword evidence="1" id="KW-0677">Repeat</keyword>
<feature type="domain" description="SIS" evidence="2">
    <location>
        <begin position="34"/>
        <end position="177"/>
    </location>
</feature>
<dbReference type="GO" id="GO:0004360">
    <property type="term" value="F:glutamine-fructose-6-phosphate transaminase (isomerizing) activity"/>
    <property type="evidence" value="ECO:0007669"/>
    <property type="project" value="TreeGrafter"/>
</dbReference>
<comment type="caution">
    <text evidence="3">The sequence shown here is derived from an EMBL/GenBank/DDBJ whole genome shotgun (WGS) entry which is preliminary data.</text>
</comment>
<dbReference type="InterPro" id="IPR035466">
    <property type="entry name" value="GlmS/AgaS_SIS"/>
</dbReference>
<name>A0A9D1HXA2_9ACTN</name>
<evidence type="ECO:0000313" key="3">
    <source>
        <dbReference type="EMBL" id="HIU23343.1"/>
    </source>
</evidence>
<evidence type="ECO:0000256" key="1">
    <source>
        <dbReference type="ARBA" id="ARBA00022737"/>
    </source>
</evidence>
<dbReference type="InterPro" id="IPR001347">
    <property type="entry name" value="SIS_dom"/>
</dbReference>
<dbReference type="EMBL" id="DVMQ01000001">
    <property type="protein sequence ID" value="HIU23343.1"/>
    <property type="molecule type" value="Genomic_DNA"/>
</dbReference>
<accession>A0A9D1HXA2</accession>
<dbReference type="Gene3D" id="3.40.50.10490">
    <property type="entry name" value="Glucose-6-phosphate isomerase like protein, domain 1"/>
    <property type="match status" value="2"/>
</dbReference>
<dbReference type="Pfam" id="PF01380">
    <property type="entry name" value="SIS"/>
    <property type="match status" value="2"/>
</dbReference>
<dbReference type="GO" id="GO:0006002">
    <property type="term" value="P:fructose 6-phosphate metabolic process"/>
    <property type="evidence" value="ECO:0007669"/>
    <property type="project" value="TreeGrafter"/>
</dbReference>
<proteinExistence type="predicted"/>
<dbReference type="GO" id="GO:0006487">
    <property type="term" value="P:protein N-linked glycosylation"/>
    <property type="evidence" value="ECO:0007669"/>
    <property type="project" value="TreeGrafter"/>
</dbReference>
<dbReference type="InterPro" id="IPR035490">
    <property type="entry name" value="GlmS/FrlB_SIS"/>
</dbReference>
<dbReference type="GO" id="GO:0006047">
    <property type="term" value="P:UDP-N-acetylglucosamine metabolic process"/>
    <property type="evidence" value="ECO:0007669"/>
    <property type="project" value="TreeGrafter"/>
</dbReference>
<dbReference type="AlphaFoldDB" id="A0A9D1HXA2"/>
<dbReference type="PROSITE" id="PS51464">
    <property type="entry name" value="SIS"/>
    <property type="match status" value="1"/>
</dbReference>
<organism evidence="3 4">
    <name type="scientific">Candidatus Coprovicinus avistercoris</name>
    <dbReference type="NCBI Taxonomy" id="2840754"/>
    <lineage>
        <taxon>Bacteria</taxon>
        <taxon>Bacillati</taxon>
        <taxon>Actinomycetota</taxon>
        <taxon>Coriobacteriia</taxon>
        <taxon>Coriobacteriales</taxon>
        <taxon>Coriobacteriaceae</taxon>
        <taxon>Coriobacteriaceae incertae sedis</taxon>
        <taxon>Candidatus Coprovicinus</taxon>
    </lineage>
</organism>
<reference evidence="3" key="2">
    <citation type="journal article" date="2021" name="PeerJ">
        <title>Extensive microbial diversity within the chicken gut microbiome revealed by metagenomics and culture.</title>
        <authorList>
            <person name="Gilroy R."/>
            <person name="Ravi A."/>
            <person name="Getino M."/>
            <person name="Pursley I."/>
            <person name="Horton D.L."/>
            <person name="Alikhan N.F."/>
            <person name="Baker D."/>
            <person name="Gharbi K."/>
            <person name="Hall N."/>
            <person name="Watson M."/>
            <person name="Adriaenssens E.M."/>
            <person name="Foster-Nyarko E."/>
            <person name="Jarju S."/>
            <person name="Secka A."/>
            <person name="Antonio M."/>
            <person name="Oren A."/>
            <person name="Chaudhuri R.R."/>
            <person name="La Ragione R."/>
            <person name="Hildebrand F."/>
            <person name="Pallen M.J."/>
        </authorList>
    </citation>
    <scope>NUCLEOTIDE SEQUENCE</scope>
    <source>
        <strain evidence="3">ChiHjej12B11-29160</strain>
    </source>
</reference>
<dbReference type="InterPro" id="IPR046348">
    <property type="entry name" value="SIS_dom_sf"/>
</dbReference>
<dbReference type="CDD" id="cd05008">
    <property type="entry name" value="SIS_GlmS_GlmD_1"/>
    <property type="match status" value="1"/>
</dbReference>
<dbReference type="PANTHER" id="PTHR10937:SF17">
    <property type="entry name" value="GLUCOSAMINE-FRUCTOSE-6-PHOSPHATE AMINOTRANSFERASE"/>
    <property type="match status" value="1"/>
</dbReference>
<evidence type="ECO:0000313" key="4">
    <source>
        <dbReference type="Proteomes" id="UP000824078"/>
    </source>
</evidence>
<dbReference type="Proteomes" id="UP000824078">
    <property type="component" value="Unassembled WGS sequence"/>
</dbReference>
<reference evidence="3" key="1">
    <citation type="submission" date="2020-10" db="EMBL/GenBank/DDBJ databases">
        <authorList>
            <person name="Gilroy R."/>
        </authorList>
    </citation>
    <scope>NUCLEOTIDE SEQUENCE</scope>
    <source>
        <strain evidence="3">ChiHjej12B11-29160</strain>
    </source>
</reference>